<reference evidence="1" key="2">
    <citation type="submission" date="2020-07" db="EMBL/GenBank/DDBJ databases">
        <authorList>
            <person name="Vera ALvarez R."/>
            <person name="Arias-Moreno D.M."/>
            <person name="Jimenez-Jacinto V."/>
            <person name="Jimenez-Bremont J.F."/>
            <person name="Swaminathan K."/>
            <person name="Moose S.P."/>
            <person name="Guerrero-Gonzalez M.L."/>
            <person name="Marino-Ramirez L."/>
            <person name="Landsman D."/>
            <person name="Rodriguez-Kessler M."/>
            <person name="Delgado-Sanchez P."/>
        </authorList>
    </citation>
    <scope>NUCLEOTIDE SEQUENCE</scope>
    <source>
        <tissue evidence="1">Cladode</tissue>
    </source>
</reference>
<name>A0A7C9DUG7_OPUST</name>
<dbReference type="EMBL" id="GISG01148243">
    <property type="protein sequence ID" value="MBA4646864.1"/>
    <property type="molecule type" value="Transcribed_RNA"/>
</dbReference>
<evidence type="ECO:0000313" key="1">
    <source>
        <dbReference type="EMBL" id="MBA4646864.1"/>
    </source>
</evidence>
<organism evidence="1">
    <name type="scientific">Opuntia streptacantha</name>
    <name type="common">Prickly pear cactus</name>
    <name type="synonym">Opuntia cardona</name>
    <dbReference type="NCBI Taxonomy" id="393608"/>
    <lineage>
        <taxon>Eukaryota</taxon>
        <taxon>Viridiplantae</taxon>
        <taxon>Streptophyta</taxon>
        <taxon>Embryophyta</taxon>
        <taxon>Tracheophyta</taxon>
        <taxon>Spermatophyta</taxon>
        <taxon>Magnoliopsida</taxon>
        <taxon>eudicotyledons</taxon>
        <taxon>Gunneridae</taxon>
        <taxon>Pentapetalae</taxon>
        <taxon>Caryophyllales</taxon>
        <taxon>Cactineae</taxon>
        <taxon>Cactaceae</taxon>
        <taxon>Opuntioideae</taxon>
        <taxon>Opuntia</taxon>
    </lineage>
</organism>
<protein>
    <submittedName>
        <fullName evidence="1">Uncharacterized protein</fullName>
    </submittedName>
</protein>
<dbReference type="AlphaFoldDB" id="A0A7C9DUG7"/>
<proteinExistence type="predicted"/>
<sequence>MDMTSKDKIDFVLNKPALKCRTHTFTLHIMGFITTIKGGMHKYYEPRCFLPIHSFKFFLEPPPLRSVFDKWRITGKHYDVSRCTANRIPERTAAFGGPMRSCIPMQKRLEWNKFSHVWHILYFMIPCSPDPWLVCSTWLDEAAPRIPPNPNVIMLISVSVRKITHK</sequence>
<accession>A0A7C9DUG7</accession>
<reference evidence="1" key="1">
    <citation type="journal article" date="2013" name="J. Plant Res.">
        <title>Effect of fungi and light on seed germination of three Opuntia species from semiarid lands of central Mexico.</title>
        <authorList>
            <person name="Delgado-Sanchez P."/>
            <person name="Jimenez-Bremont J.F."/>
            <person name="Guerrero-Gonzalez Mde L."/>
            <person name="Flores J."/>
        </authorList>
    </citation>
    <scope>NUCLEOTIDE SEQUENCE</scope>
    <source>
        <tissue evidence="1">Cladode</tissue>
    </source>
</reference>